<dbReference type="EMBL" id="MQUQ01000009">
    <property type="protein sequence ID" value="OLZ51146.1"/>
    <property type="molecule type" value="Genomic_DNA"/>
</dbReference>
<comment type="caution">
    <text evidence="1">The sequence shown here is derived from an EMBL/GenBank/DDBJ whole genome shotgun (WGS) entry which is preliminary data.</text>
</comment>
<gene>
    <name evidence="1" type="ORF">BS329_18065</name>
</gene>
<sequence length="108" mass="11700">MHVDEVGDGDDLKYDDMYCDLYFRKASAPFVGTASTRQPQTGEECSKIAQTNAAPGTIKVGDLKIGQSAFCVVTDSGNIAWISLVDVVSHGGRENPDLKFDLTLWGRS</sequence>
<name>A0A1R0KT70_9PSEU</name>
<dbReference type="Proteomes" id="UP000187486">
    <property type="component" value="Unassembled WGS sequence"/>
</dbReference>
<proteinExistence type="predicted"/>
<evidence type="ECO:0000313" key="2">
    <source>
        <dbReference type="Proteomes" id="UP000187486"/>
    </source>
</evidence>
<reference evidence="1 2" key="1">
    <citation type="submission" date="2016-01" db="EMBL/GenBank/DDBJ databases">
        <title>Amycolatopsis coloradensis genome sequencing and assembly.</title>
        <authorList>
            <person name="Mayilraj S."/>
        </authorList>
    </citation>
    <scope>NUCLEOTIDE SEQUENCE [LARGE SCALE GENOMIC DNA]</scope>
    <source>
        <strain evidence="1 2">DSM 44225</strain>
    </source>
</reference>
<evidence type="ECO:0000313" key="1">
    <source>
        <dbReference type="EMBL" id="OLZ51146.1"/>
    </source>
</evidence>
<organism evidence="1 2">
    <name type="scientific">Amycolatopsis coloradensis</name>
    <dbReference type="NCBI Taxonomy" id="76021"/>
    <lineage>
        <taxon>Bacteria</taxon>
        <taxon>Bacillati</taxon>
        <taxon>Actinomycetota</taxon>
        <taxon>Actinomycetes</taxon>
        <taxon>Pseudonocardiales</taxon>
        <taxon>Pseudonocardiaceae</taxon>
        <taxon>Amycolatopsis</taxon>
    </lineage>
</organism>
<accession>A0A1R0KT70</accession>
<keyword evidence="2" id="KW-1185">Reference proteome</keyword>
<protein>
    <submittedName>
        <fullName evidence="1">Uncharacterized protein</fullName>
    </submittedName>
</protein>
<dbReference type="AlphaFoldDB" id="A0A1R0KT70"/>